<dbReference type="EMBL" id="CAJOBH010263028">
    <property type="protein sequence ID" value="CAF5157781.1"/>
    <property type="molecule type" value="Genomic_DNA"/>
</dbReference>
<reference evidence="1" key="1">
    <citation type="submission" date="2021-02" db="EMBL/GenBank/DDBJ databases">
        <authorList>
            <person name="Nowell W R."/>
        </authorList>
    </citation>
    <scope>NUCLEOTIDE SEQUENCE</scope>
</reference>
<dbReference type="Proteomes" id="UP000681967">
    <property type="component" value="Unassembled WGS sequence"/>
</dbReference>
<organism evidence="1 2">
    <name type="scientific">Rotaria magnacalcarata</name>
    <dbReference type="NCBI Taxonomy" id="392030"/>
    <lineage>
        <taxon>Eukaryota</taxon>
        <taxon>Metazoa</taxon>
        <taxon>Spiralia</taxon>
        <taxon>Gnathifera</taxon>
        <taxon>Rotifera</taxon>
        <taxon>Eurotatoria</taxon>
        <taxon>Bdelloidea</taxon>
        <taxon>Philodinida</taxon>
        <taxon>Philodinidae</taxon>
        <taxon>Rotaria</taxon>
    </lineage>
</organism>
<sequence>LLLRWWWTALIAVILSCDQLCKKISFYWAVLQ</sequence>
<comment type="caution">
    <text evidence="1">The sequence shown here is derived from an EMBL/GenBank/DDBJ whole genome shotgun (WGS) entry which is preliminary data.</text>
</comment>
<accession>A0A8S3G7F0</accession>
<feature type="non-terminal residue" evidence="1">
    <location>
        <position position="1"/>
    </location>
</feature>
<evidence type="ECO:0000313" key="1">
    <source>
        <dbReference type="EMBL" id="CAF5157781.1"/>
    </source>
</evidence>
<protein>
    <submittedName>
        <fullName evidence="1">Uncharacterized protein</fullName>
    </submittedName>
</protein>
<dbReference type="AlphaFoldDB" id="A0A8S3G7F0"/>
<proteinExistence type="predicted"/>
<name>A0A8S3G7F0_9BILA</name>
<evidence type="ECO:0000313" key="2">
    <source>
        <dbReference type="Proteomes" id="UP000681967"/>
    </source>
</evidence>
<gene>
    <name evidence="1" type="ORF">BYL167_LOCUS73818</name>
</gene>